<dbReference type="Proteomes" id="UP000241690">
    <property type="component" value="Unassembled WGS sequence"/>
</dbReference>
<sequence length="308" mass="34870">MTRYCRGIPGDRKSVQCLLCGQGSRVLKDYWATQHFRACHKEYYFGMFQSGMVGHFKAIPWGKQLKKLPPSASTEFSAVKWITVEDITLDVPIQPDSDFAHPDISQEYYLDSGPVMIQRFVVVREDNKYCLCLGIHTYAKQGCGNQSDQELHGVLSSGKTPPPLAPNETKVILSPVRMKPDHPSLALSNTARIHYGRAYEISHEIPVQPLGLVHPASMEVLLNQFEAHVTRVQPGEDLGDEWEEEMPEDIDPQQKVEDGTSDIKAAYTRMNIVKDMRRSMKKVLGPKLPLPSKMYHVRDACDEGNMWQ</sequence>
<evidence type="ECO:0000313" key="3">
    <source>
        <dbReference type="Proteomes" id="UP000241690"/>
    </source>
</evidence>
<gene>
    <name evidence="2" type="ORF">M431DRAFT_497728</name>
</gene>
<dbReference type="Pfam" id="PF20233">
    <property type="entry name" value="DUF6590"/>
    <property type="match status" value="1"/>
</dbReference>
<dbReference type="RefSeq" id="XP_024772113.1">
    <property type="nucleotide sequence ID" value="XM_024917630.1"/>
</dbReference>
<evidence type="ECO:0000313" key="2">
    <source>
        <dbReference type="EMBL" id="PTB52436.1"/>
    </source>
</evidence>
<evidence type="ECO:0000259" key="1">
    <source>
        <dbReference type="Pfam" id="PF20233"/>
    </source>
</evidence>
<accession>A0A2T4A5W1</accession>
<dbReference type="AlphaFoldDB" id="A0A2T4A5W1"/>
<keyword evidence="3" id="KW-1185">Reference proteome</keyword>
<reference evidence="2 3" key="1">
    <citation type="submission" date="2016-07" db="EMBL/GenBank/DDBJ databases">
        <title>Multiple horizontal gene transfer events from other fungi enriched the ability of initially mycotrophic Trichoderma (Ascomycota) to feed on dead plant biomass.</title>
        <authorList>
            <consortium name="DOE Joint Genome Institute"/>
            <person name="Aerts A."/>
            <person name="Atanasova L."/>
            <person name="Chenthamara K."/>
            <person name="Zhang J."/>
            <person name="Grujic M."/>
            <person name="Henrissat B."/>
            <person name="Kuo A."/>
            <person name="Salamov A."/>
            <person name="Lipzen A."/>
            <person name="Labutti K."/>
            <person name="Barry K."/>
            <person name="Miao Y."/>
            <person name="Rahimi M.J."/>
            <person name="Shen Q."/>
            <person name="Grigoriev I.V."/>
            <person name="Kubicek C.P."/>
            <person name="Druzhinina I.S."/>
        </authorList>
    </citation>
    <scope>NUCLEOTIDE SEQUENCE [LARGE SCALE GENOMIC DNA]</scope>
    <source>
        <strain evidence="2 3">CBS 226.95</strain>
    </source>
</reference>
<feature type="domain" description="DUF6590" evidence="1">
    <location>
        <begin position="105"/>
        <end position="222"/>
    </location>
</feature>
<dbReference type="InterPro" id="IPR046497">
    <property type="entry name" value="DUF6590"/>
</dbReference>
<dbReference type="STRING" id="983964.A0A2T4A5W1"/>
<dbReference type="EMBL" id="KZ679684">
    <property type="protein sequence ID" value="PTB52436.1"/>
    <property type="molecule type" value="Genomic_DNA"/>
</dbReference>
<protein>
    <recommendedName>
        <fullName evidence="1">DUF6590 domain-containing protein</fullName>
    </recommendedName>
</protein>
<organism evidence="2 3">
    <name type="scientific">Trichoderma harzianum CBS 226.95</name>
    <dbReference type="NCBI Taxonomy" id="983964"/>
    <lineage>
        <taxon>Eukaryota</taxon>
        <taxon>Fungi</taxon>
        <taxon>Dikarya</taxon>
        <taxon>Ascomycota</taxon>
        <taxon>Pezizomycotina</taxon>
        <taxon>Sordariomycetes</taxon>
        <taxon>Hypocreomycetidae</taxon>
        <taxon>Hypocreales</taxon>
        <taxon>Hypocreaceae</taxon>
        <taxon>Trichoderma</taxon>
    </lineage>
</organism>
<dbReference type="GeneID" id="36626199"/>
<name>A0A2T4A5W1_TRIHA</name>
<proteinExistence type="predicted"/>